<dbReference type="PANTHER" id="PTHR11783">
    <property type="entry name" value="SULFOTRANSFERASE SULT"/>
    <property type="match status" value="1"/>
</dbReference>
<keyword evidence="2" id="KW-0808">Transferase</keyword>
<evidence type="ECO:0000313" key="4">
    <source>
        <dbReference type="Proteomes" id="UP000046393"/>
    </source>
</evidence>
<evidence type="ECO:0000256" key="1">
    <source>
        <dbReference type="ARBA" id="ARBA00005771"/>
    </source>
</evidence>
<evidence type="ECO:0000259" key="3">
    <source>
        <dbReference type="Pfam" id="PF00685"/>
    </source>
</evidence>
<dbReference type="WBParaSite" id="SMUV_0000168401-mRNA-1">
    <property type="protein sequence ID" value="SMUV_0000168401-mRNA-1"/>
    <property type="gene ID" value="SMUV_0000168401"/>
</dbReference>
<evidence type="ECO:0000313" key="5">
    <source>
        <dbReference type="WBParaSite" id="SMUV_0000168401-mRNA-1"/>
    </source>
</evidence>
<dbReference type="SUPFAM" id="SSF52540">
    <property type="entry name" value="P-loop containing nucleoside triphosphate hydrolases"/>
    <property type="match status" value="1"/>
</dbReference>
<dbReference type="Proteomes" id="UP000046393">
    <property type="component" value="Unplaced"/>
</dbReference>
<keyword evidence="4" id="KW-1185">Reference proteome</keyword>
<dbReference type="InterPro" id="IPR000863">
    <property type="entry name" value="Sulfotransferase_dom"/>
</dbReference>
<evidence type="ECO:0000256" key="2">
    <source>
        <dbReference type="ARBA" id="ARBA00022679"/>
    </source>
</evidence>
<reference evidence="5" key="1">
    <citation type="submission" date="2017-02" db="UniProtKB">
        <authorList>
            <consortium name="WormBaseParasite"/>
        </authorList>
    </citation>
    <scope>IDENTIFICATION</scope>
</reference>
<dbReference type="STRING" id="451379.A0A0N5AC08"/>
<protein>
    <submittedName>
        <fullName evidence="5">Sulfotransfer_1 domain-containing protein</fullName>
    </submittedName>
</protein>
<dbReference type="GO" id="GO:0008146">
    <property type="term" value="F:sulfotransferase activity"/>
    <property type="evidence" value="ECO:0007669"/>
    <property type="project" value="InterPro"/>
</dbReference>
<dbReference type="InterPro" id="IPR027417">
    <property type="entry name" value="P-loop_NTPase"/>
</dbReference>
<dbReference type="AlphaFoldDB" id="A0A0N5AC08"/>
<sequence>MGIERIGTKVGGISCRTKGGAIAVNGRYQLHDDGNGIKERKRVEWSKKSMAPSAPVLQHLLKEHDFPLPSSSNTLNLKDFGGCDYFQLQPEGHYVYQLPGHPRQAYIDGEHWSPIFKPACIKGSKNLLLRDDDVFVCTYPKCGTTWIQHICAQLMNDSYGPEAGNELSRTSPMIERMGPDYIGKLKSPRLLKTHYDWRNLPKGSKAKYIYCVRNPKDCLTSYYFHNQNFKIYNYEFGTFDNFFEWFMSDKIAFGNYYWHLLSWLPHINDQNVLFLRYEDMWADLRTAVKKIGHFLGGKAAEIVDNNDQLEKVVNESKIDSMKKDQSRWFPADNLRGKPFIRKGGSRDWKNYFSKEQSDRMDREWQVQVSGTIAENWWKAEMSWDELEPDDGIEADFDSPRSFLSKSNLAFTAKELESMRKYSFQWDLNEATVTSRHHLSSLSAESGYSSNDEI</sequence>
<dbReference type="Gene3D" id="3.40.50.300">
    <property type="entry name" value="P-loop containing nucleotide triphosphate hydrolases"/>
    <property type="match status" value="1"/>
</dbReference>
<organism evidence="4 5">
    <name type="scientific">Syphacia muris</name>
    <dbReference type="NCBI Taxonomy" id="451379"/>
    <lineage>
        <taxon>Eukaryota</taxon>
        <taxon>Metazoa</taxon>
        <taxon>Ecdysozoa</taxon>
        <taxon>Nematoda</taxon>
        <taxon>Chromadorea</taxon>
        <taxon>Rhabditida</taxon>
        <taxon>Spirurina</taxon>
        <taxon>Oxyuridomorpha</taxon>
        <taxon>Oxyuroidea</taxon>
        <taxon>Oxyuridae</taxon>
        <taxon>Syphacia</taxon>
    </lineage>
</organism>
<accession>A0A0N5AC08</accession>
<feature type="domain" description="Sulfotransferase" evidence="3">
    <location>
        <begin position="131"/>
        <end position="365"/>
    </location>
</feature>
<dbReference type="Pfam" id="PF00685">
    <property type="entry name" value="Sulfotransfer_1"/>
    <property type="match status" value="1"/>
</dbReference>
<name>A0A0N5AC08_9BILA</name>
<comment type="similarity">
    <text evidence="1">Belongs to the sulfotransferase 1 family.</text>
</comment>
<proteinExistence type="inferred from homology"/>